<evidence type="ECO:0000313" key="2">
    <source>
        <dbReference type="Proteomes" id="UP001144471"/>
    </source>
</evidence>
<keyword evidence="2" id="KW-1185">Reference proteome</keyword>
<name>A0A9W6GJW0_9FUSO</name>
<dbReference type="EMBL" id="BSDY01000004">
    <property type="protein sequence ID" value="GLI55603.1"/>
    <property type="molecule type" value="Genomic_DNA"/>
</dbReference>
<dbReference type="Proteomes" id="UP001144471">
    <property type="component" value="Unassembled WGS sequence"/>
</dbReference>
<proteinExistence type="predicted"/>
<comment type="caution">
    <text evidence="1">The sequence shown here is derived from an EMBL/GenBank/DDBJ whole genome shotgun (WGS) entry which is preliminary data.</text>
</comment>
<gene>
    <name evidence="1" type="ORF">PM10SUCC1_11170</name>
</gene>
<protein>
    <submittedName>
        <fullName evidence="1">Uncharacterized protein</fullName>
    </submittedName>
</protein>
<dbReference type="RefSeq" id="WP_281834183.1">
    <property type="nucleotide sequence ID" value="NZ_BSDY01000004.1"/>
</dbReference>
<sequence length="301" mass="36060">MKKLKNSLKKRLAFIKKKREHYFEYNKLYNDFLSYEAFRLKIDLESFILRNYNEKLQVTYLQDVIRDFSLDKKSKSNIITVDKKYRIIKNHERLIEAIKNNEADIEISVDLDGRYNSGVPIDTLPVEELKVLEDIMNKTRHIYTAIIWEPAYNFLEDIIKEIKDVYQVIKVLDIKFENTQGLIDYANKVYEHNTRKEFVQTKVQRLIKGQNRVLMIYYDIGDPKIDKEGTAQEQVQELKNHIRKTFRDRIDDYIFDICYHSGVNHKEIEDIEDALKEAVKNPKNTINELENFNNTHWKNIN</sequence>
<organism evidence="1 2">
    <name type="scientific">Propionigenium maris DSM 9537</name>
    <dbReference type="NCBI Taxonomy" id="1123000"/>
    <lineage>
        <taxon>Bacteria</taxon>
        <taxon>Fusobacteriati</taxon>
        <taxon>Fusobacteriota</taxon>
        <taxon>Fusobacteriia</taxon>
        <taxon>Fusobacteriales</taxon>
        <taxon>Fusobacteriaceae</taxon>
        <taxon>Propionigenium</taxon>
    </lineage>
</organism>
<dbReference type="AlphaFoldDB" id="A0A9W6GJW0"/>
<reference evidence="1" key="1">
    <citation type="submission" date="2022-12" db="EMBL/GenBank/DDBJ databases">
        <title>Reference genome sequencing for broad-spectrum identification of bacterial and archaeal isolates by mass spectrometry.</title>
        <authorList>
            <person name="Sekiguchi Y."/>
            <person name="Tourlousse D.M."/>
        </authorList>
    </citation>
    <scope>NUCLEOTIDE SEQUENCE</scope>
    <source>
        <strain evidence="1">10succ1</strain>
    </source>
</reference>
<evidence type="ECO:0000313" key="1">
    <source>
        <dbReference type="EMBL" id="GLI55603.1"/>
    </source>
</evidence>
<accession>A0A9W6GJW0</accession>